<gene>
    <name evidence="3" type="ORF">A2617_03335</name>
</gene>
<accession>A0A1F5MYV0</accession>
<organism evidence="3 4">
    <name type="scientific">Candidatus Daviesbacteria bacterium RIFOXYD1_FULL_41_10</name>
    <dbReference type="NCBI Taxonomy" id="1797801"/>
    <lineage>
        <taxon>Bacteria</taxon>
        <taxon>Candidatus Daviesiibacteriota</taxon>
    </lineage>
</organism>
<dbReference type="NCBIfam" id="NF004051">
    <property type="entry name" value="PRK05571.1"/>
    <property type="match status" value="1"/>
</dbReference>
<feature type="active site" description="Proton acceptor" evidence="2">
    <location>
        <position position="85"/>
    </location>
</feature>
<evidence type="ECO:0000313" key="4">
    <source>
        <dbReference type="Proteomes" id="UP000177135"/>
    </source>
</evidence>
<dbReference type="Pfam" id="PF02502">
    <property type="entry name" value="LacAB_rpiB"/>
    <property type="match status" value="1"/>
</dbReference>
<dbReference type="NCBIfam" id="TIGR00689">
    <property type="entry name" value="rpiB_lacA_lacB"/>
    <property type="match status" value="1"/>
</dbReference>
<protein>
    <recommendedName>
        <fullName evidence="5">Ribose-5-phosphate isomerase</fullName>
    </recommendedName>
</protein>
<evidence type="ECO:0000256" key="2">
    <source>
        <dbReference type="PIRSR" id="PIRSR005384-1"/>
    </source>
</evidence>
<dbReference type="AlphaFoldDB" id="A0A1F5MYV0"/>
<dbReference type="PIRSF" id="PIRSF005384">
    <property type="entry name" value="RpiB_LacA_B"/>
    <property type="match status" value="1"/>
</dbReference>
<dbReference type="InterPro" id="IPR036569">
    <property type="entry name" value="RpiB_LacA_LacB_sf"/>
</dbReference>
<dbReference type="GO" id="GO:0016861">
    <property type="term" value="F:intramolecular oxidoreductase activity, interconverting aldoses and ketoses"/>
    <property type="evidence" value="ECO:0007669"/>
    <property type="project" value="UniProtKB-ARBA"/>
</dbReference>
<dbReference type="SUPFAM" id="SSF89623">
    <property type="entry name" value="Ribose/Galactose isomerase RpiB/AlsB"/>
    <property type="match status" value="1"/>
</dbReference>
<dbReference type="PANTHER" id="PTHR30345">
    <property type="entry name" value="RIBOSE-5-PHOSPHATE ISOMERASE B"/>
    <property type="match status" value="1"/>
</dbReference>
<dbReference type="EMBL" id="MFEC01000041">
    <property type="protein sequence ID" value="OGE70559.1"/>
    <property type="molecule type" value="Genomic_DNA"/>
</dbReference>
<sequence length="168" mass="18773">MPRPHIWSSKNCSKCARIVLMIYLGADHRGFELKELLKKRLVDEGFEVTDLGNDHLDPADDYVDFAQKVAEAVDEMPDNRGIILCGSGVGVDIVANKIDGVRSALVSDVARAKQVREHEDANIISLPADTLDAETAFEIVKVFLQTSFSGEERHVRRLKKLQEIEKTN</sequence>
<evidence type="ECO:0008006" key="5">
    <source>
        <dbReference type="Google" id="ProtNLM"/>
    </source>
</evidence>
<dbReference type="InterPro" id="IPR003500">
    <property type="entry name" value="RpiB_LacA_LacB"/>
</dbReference>
<evidence type="ECO:0000256" key="1">
    <source>
        <dbReference type="ARBA" id="ARBA00008754"/>
    </source>
</evidence>
<comment type="similarity">
    <text evidence="1">Belongs to the LacAB/RpiB family.</text>
</comment>
<dbReference type="GO" id="GO:0005975">
    <property type="term" value="P:carbohydrate metabolic process"/>
    <property type="evidence" value="ECO:0007669"/>
    <property type="project" value="InterPro"/>
</dbReference>
<name>A0A1F5MYV0_9BACT</name>
<dbReference type="Gene3D" id="3.40.1400.10">
    <property type="entry name" value="Sugar-phosphate isomerase, RpiB/LacA/LacB"/>
    <property type="match status" value="1"/>
</dbReference>
<comment type="caution">
    <text evidence="3">The sequence shown here is derived from an EMBL/GenBank/DDBJ whole genome shotgun (WGS) entry which is preliminary data.</text>
</comment>
<dbReference type="PANTHER" id="PTHR30345:SF0">
    <property type="entry name" value="DNA DAMAGE-REPAIR_TOLERATION PROTEIN DRT102"/>
    <property type="match status" value="1"/>
</dbReference>
<reference evidence="3 4" key="1">
    <citation type="journal article" date="2016" name="Nat. Commun.">
        <title>Thousands of microbial genomes shed light on interconnected biogeochemical processes in an aquifer system.</title>
        <authorList>
            <person name="Anantharaman K."/>
            <person name="Brown C.T."/>
            <person name="Hug L.A."/>
            <person name="Sharon I."/>
            <person name="Castelle C.J."/>
            <person name="Probst A.J."/>
            <person name="Thomas B.C."/>
            <person name="Singh A."/>
            <person name="Wilkins M.J."/>
            <person name="Karaoz U."/>
            <person name="Brodie E.L."/>
            <person name="Williams K.H."/>
            <person name="Hubbard S.S."/>
            <person name="Banfield J.F."/>
        </authorList>
    </citation>
    <scope>NUCLEOTIDE SEQUENCE [LARGE SCALE GENOMIC DNA]</scope>
</reference>
<evidence type="ECO:0000313" key="3">
    <source>
        <dbReference type="EMBL" id="OGE70559.1"/>
    </source>
</evidence>
<proteinExistence type="inferred from homology"/>
<feature type="active site" description="Proton donor" evidence="2">
    <location>
        <position position="118"/>
    </location>
</feature>
<dbReference type="Proteomes" id="UP000177135">
    <property type="component" value="Unassembled WGS sequence"/>
</dbReference>